<accession>A0A5N6GCJ5</accession>
<dbReference type="EMBL" id="ML734779">
    <property type="protein sequence ID" value="KAB8240116.1"/>
    <property type="molecule type" value="Genomic_DNA"/>
</dbReference>
<gene>
    <name evidence="1" type="ORF">BDV35DRAFT_374621</name>
</gene>
<protein>
    <submittedName>
        <fullName evidence="1">Uncharacterized protein</fullName>
    </submittedName>
</protein>
<evidence type="ECO:0000313" key="1">
    <source>
        <dbReference type="EMBL" id="KAB8240116.1"/>
    </source>
</evidence>
<dbReference type="AlphaFoldDB" id="A0A5N6GCJ5"/>
<reference evidence="1" key="1">
    <citation type="submission" date="2019-04" db="EMBL/GenBank/DDBJ databases">
        <title>Friends and foes A comparative genomics study of 23 Aspergillus species from section Flavi.</title>
        <authorList>
            <consortium name="DOE Joint Genome Institute"/>
            <person name="Kjaerbolling I."/>
            <person name="Vesth T."/>
            <person name="Frisvad J.C."/>
            <person name="Nybo J.L."/>
            <person name="Theobald S."/>
            <person name="Kildgaard S."/>
            <person name="Isbrandt T."/>
            <person name="Kuo A."/>
            <person name="Sato A."/>
            <person name="Lyhne E.K."/>
            <person name="Kogle M.E."/>
            <person name="Wiebenga A."/>
            <person name="Kun R.S."/>
            <person name="Lubbers R.J."/>
            <person name="Makela M.R."/>
            <person name="Barry K."/>
            <person name="Chovatia M."/>
            <person name="Clum A."/>
            <person name="Daum C."/>
            <person name="Haridas S."/>
            <person name="He G."/>
            <person name="LaButti K."/>
            <person name="Lipzen A."/>
            <person name="Mondo S."/>
            <person name="Riley R."/>
            <person name="Salamov A."/>
            <person name="Simmons B.A."/>
            <person name="Magnuson J.K."/>
            <person name="Henrissat B."/>
            <person name="Mortensen U.H."/>
            <person name="Larsen T.O."/>
            <person name="Devries R.P."/>
            <person name="Grigoriev I.V."/>
            <person name="Machida M."/>
            <person name="Baker S.E."/>
            <person name="Andersen M.R."/>
        </authorList>
    </citation>
    <scope>NUCLEOTIDE SEQUENCE [LARGE SCALE GENOMIC DNA]</scope>
    <source>
        <strain evidence="1">CBS 121.62</strain>
    </source>
</reference>
<organism evidence="1">
    <name type="scientific">Aspergillus flavus</name>
    <dbReference type="NCBI Taxonomy" id="5059"/>
    <lineage>
        <taxon>Eukaryota</taxon>
        <taxon>Fungi</taxon>
        <taxon>Dikarya</taxon>
        <taxon>Ascomycota</taxon>
        <taxon>Pezizomycotina</taxon>
        <taxon>Eurotiomycetes</taxon>
        <taxon>Eurotiomycetidae</taxon>
        <taxon>Eurotiales</taxon>
        <taxon>Aspergillaceae</taxon>
        <taxon>Aspergillus</taxon>
        <taxon>Aspergillus subgen. Circumdati</taxon>
    </lineage>
</organism>
<sequence>MALKTLENYLNGVRHYMRHLRHDSLSSRRAVSIPFKCRESKSTPVFLAIRWRKAVRSGFA</sequence>
<proteinExistence type="predicted"/>
<dbReference type="Proteomes" id="UP000325434">
    <property type="component" value="Unassembled WGS sequence"/>
</dbReference>
<name>A0A5N6GCJ5_ASPFL</name>